<protein>
    <submittedName>
        <fullName evidence="8">UDP-2,3-diacylglucosamine hydrolase</fullName>
    </submittedName>
</protein>
<dbReference type="GO" id="GO:0008758">
    <property type="term" value="F:UDP-2,3-diacylglucosamine hydrolase activity"/>
    <property type="evidence" value="ECO:0007669"/>
    <property type="project" value="TreeGrafter"/>
</dbReference>
<evidence type="ECO:0000256" key="3">
    <source>
        <dbReference type="ARBA" id="ARBA00022723"/>
    </source>
</evidence>
<dbReference type="Pfam" id="PF00149">
    <property type="entry name" value="Metallophos"/>
    <property type="match status" value="1"/>
</dbReference>
<dbReference type="Gene3D" id="3.60.21.10">
    <property type="match status" value="1"/>
</dbReference>
<keyword evidence="3" id="KW-0479">Metal-binding</keyword>
<keyword evidence="2" id="KW-0997">Cell inner membrane</keyword>
<evidence type="ECO:0000256" key="1">
    <source>
        <dbReference type="ARBA" id="ARBA00022475"/>
    </source>
</evidence>
<name>A0A0N7MWR9_9BACT</name>
<evidence type="ECO:0000256" key="5">
    <source>
        <dbReference type="ARBA" id="ARBA00023136"/>
    </source>
</evidence>
<feature type="domain" description="Calcineurin-like phosphoesterase" evidence="7">
    <location>
        <begin position="3"/>
        <end position="205"/>
    </location>
</feature>
<keyword evidence="6" id="KW-0464">Manganese</keyword>
<keyword evidence="4 8" id="KW-0378">Hydrolase</keyword>
<accession>A0A0N7MWR9</accession>
<dbReference type="PANTHER" id="PTHR34990">
    <property type="entry name" value="UDP-2,3-DIACYLGLUCOSAMINE HYDROLASE-RELATED"/>
    <property type="match status" value="1"/>
</dbReference>
<dbReference type="InterPro" id="IPR043461">
    <property type="entry name" value="LpxH-like"/>
</dbReference>
<dbReference type="GO" id="GO:0009245">
    <property type="term" value="P:lipid A biosynthetic process"/>
    <property type="evidence" value="ECO:0007669"/>
    <property type="project" value="TreeGrafter"/>
</dbReference>
<evidence type="ECO:0000256" key="4">
    <source>
        <dbReference type="ARBA" id="ARBA00022801"/>
    </source>
</evidence>
<gene>
    <name evidence="8" type="ORF">JGI23_00667</name>
</gene>
<dbReference type="SUPFAM" id="SSF56300">
    <property type="entry name" value="Metallo-dependent phosphatases"/>
    <property type="match status" value="1"/>
</dbReference>
<evidence type="ECO:0000313" key="8">
    <source>
        <dbReference type="EMBL" id="CUS99411.1"/>
    </source>
</evidence>
<dbReference type="InterPro" id="IPR029052">
    <property type="entry name" value="Metallo-depent_PP-like"/>
</dbReference>
<dbReference type="GO" id="GO:0046872">
    <property type="term" value="F:metal ion binding"/>
    <property type="evidence" value="ECO:0007669"/>
    <property type="project" value="UniProtKB-KW"/>
</dbReference>
<proteinExistence type="predicted"/>
<dbReference type="GO" id="GO:0016020">
    <property type="term" value="C:membrane"/>
    <property type="evidence" value="ECO:0007669"/>
    <property type="project" value="GOC"/>
</dbReference>
<dbReference type="EMBL" id="CZVW01000005">
    <property type="protein sequence ID" value="CUS99411.1"/>
    <property type="molecule type" value="Genomic_DNA"/>
</dbReference>
<reference evidence="9" key="1">
    <citation type="submission" date="2015-11" db="EMBL/GenBank/DDBJ databases">
        <authorList>
            <person name="Varghese N."/>
        </authorList>
    </citation>
    <scope>NUCLEOTIDE SEQUENCE [LARGE SCALE GENOMIC DNA]</scope>
    <source>
        <strain evidence="9">JGI-23</strain>
    </source>
</reference>
<dbReference type="PANTHER" id="PTHR34990:SF1">
    <property type="entry name" value="UDP-2,3-DIACYLGLUCOSAMINE HYDROLASE"/>
    <property type="match status" value="1"/>
</dbReference>
<keyword evidence="9" id="KW-1185">Reference proteome</keyword>
<dbReference type="OrthoDB" id="9802481at2"/>
<evidence type="ECO:0000256" key="6">
    <source>
        <dbReference type="ARBA" id="ARBA00023211"/>
    </source>
</evidence>
<evidence type="ECO:0000256" key="2">
    <source>
        <dbReference type="ARBA" id="ARBA00022519"/>
    </source>
</evidence>
<dbReference type="InterPro" id="IPR004843">
    <property type="entry name" value="Calcineurin-like_PHP"/>
</dbReference>
<dbReference type="Proteomes" id="UP000199197">
    <property type="component" value="Unassembled WGS sequence"/>
</dbReference>
<keyword evidence="1" id="KW-1003">Cell membrane</keyword>
<evidence type="ECO:0000259" key="7">
    <source>
        <dbReference type="Pfam" id="PF00149"/>
    </source>
</evidence>
<organism evidence="8 9">
    <name type="scientific">Candidatus Chryseopegocella kryptomonas</name>
    <dbReference type="NCBI Taxonomy" id="1633643"/>
    <lineage>
        <taxon>Bacteria</taxon>
        <taxon>Pseudomonadati</taxon>
        <taxon>Candidatus Kryptoniota</taxon>
        <taxon>Candidatus Chryseopegocella</taxon>
    </lineage>
</organism>
<dbReference type="AlphaFoldDB" id="A0A0N7MWR9"/>
<sequence length="252" mass="29471">MEKVFFISDVHLGHGSKESNRIKEIELVRFLNFVGENSKKLFILGDFFDVWFEYKLAVPKGFARVIGKLAELSDSGVEIFYILGNHDFWVRNYFEDELGIKVFKDDLEIEINGKKFYISHGDGFSKNDFGYRILRKIMRNKTNIFLYSLIHPDIGLWLAGASSRKSREYSLNRDSTENEKDVIEFARGKISEGFDYVVMGHLHRPKIEKIGDGFYVNTGDWLWNFTYGVFTDKFEIKKWAFSSDEVAKLFQK</sequence>
<dbReference type="CDD" id="cd07398">
    <property type="entry name" value="MPP_YbbF-LpxH"/>
    <property type="match status" value="1"/>
</dbReference>
<dbReference type="RefSeq" id="WP_159421096.1">
    <property type="nucleotide sequence ID" value="NZ_CZVW01000005.1"/>
</dbReference>
<keyword evidence="5" id="KW-0472">Membrane</keyword>
<evidence type="ECO:0000313" key="9">
    <source>
        <dbReference type="Proteomes" id="UP000199197"/>
    </source>
</evidence>